<dbReference type="Gene3D" id="3.40.50.2300">
    <property type="match status" value="2"/>
</dbReference>
<keyword evidence="4" id="KW-0804">Transcription</keyword>
<reference evidence="6 7" key="1">
    <citation type="submission" date="2017-03" db="EMBL/GenBank/DDBJ databases">
        <title>Genome of strain Rhizobium sp. CNPSo 668.</title>
        <authorList>
            <person name="Ribeiro R."/>
        </authorList>
    </citation>
    <scope>NUCLEOTIDE SEQUENCE [LARGE SCALE GENOMIC DNA]</scope>
    <source>
        <strain evidence="6 7">CNPSo 668</strain>
    </source>
</reference>
<evidence type="ECO:0000313" key="6">
    <source>
        <dbReference type="EMBL" id="OWO94010.1"/>
    </source>
</evidence>
<evidence type="ECO:0000256" key="4">
    <source>
        <dbReference type="ARBA" id="ARBA00023163"/>
    </source>
</evidence>
<evidence type="ECO:0000256" key="3">
    <source>
        <dbReference type="ARBA" id="ARBA00023125"/>
    </source>
</evidence>
<dbReference type="Pfam" id="PF00532">
    <property type="entry name" value="Peripla_BP_1"/>
    <property type="match status" value="1"/>
</dbReference>
<comment type="caution">
    <text evidence="6">The sequence shown here is derived from an EMBL/GenBank/DDBJ whole genome shotgun (WGS) entry which is preliminary data.</text>
</comment>
<evidence type="ECO:0000259" key="5">
    <source>
        <dbReference type="PROSITE" id="PS50932"/>
    </source>
</evidence>
<proteinExistence type="predicted"/>
<dbReference type="PROSITE" id="PS00356">
    <property type="entry name" value="HTH_LACI_1"/>
    <property type="match status" value="1"/>
</dbReference>
<name>A0A246DUJ7_9HYPH</name>
<gene>
    <name evidence="6" type="ORF">B5E41_15090</name>
</gene>
<keyword evidence="1" id="KW-0678">Repressor</keyword>
<dbReference type="GO" id="GO:0000976">
    <property type="term" value="F:transcription cis-regulatory region binding"/>
    <property type="evidence" value="ECO:0007669"/>
    <property type="project" value="TreeGrafter"/>
</dbReference>
<dbReference type="CDD" id="cd01392">
    <property type="entry name" value="HTH_LacI"/>
    <property type="match status" value="1"/>
</dbReference>
<dbReference type="RefSeq" id="WP_088394837.1">
    <property type="nucleotide sequence ID" value="NZ_MXPU01000009.1"/>
</dbReference>
<feature type="domain" description="HTH lacI-type" evidence="5">
    <location>
        <begin position="11"/>
        <end position="65"/>
    </location>
</feature>
<dbReference type="InterPro" id="IPR028082">
    <property type="entry name" value="Peripla_BP_I"/>
</dbReference>
<keyword evidence="3" id="KW-0238">DNA-binding</keyword>
<organism evidence="6 7">
    <name type="scientific">Rhizobium esperanzae</name>
    <dbReference type="NCBI Taxonomy" id="1967781"/>
    <lineage>
        <taxon>Bacteria</taxon>
        <taxon>Pseudomonadati</taxon>
        <taxon>Pseudomonadota</taxon>
        <taxon>Alphaproteobacteria</taxon>
        <taxon>Hyphomicrobiales</taxon>
        <taxon>Rhizobiaceae</taxon>
        <taxon>Rhizobium/Agrobacterium group</taxon>
        <taxon>Rhizobium</taxon>
    </lineage>
</organism>
<accession>A0A246DUJ7</accession>
<dbReference type="GO" id="GO:0003700">
    <property type="term" value="F:DNA-binding transcription factor activity"/>
    <property type="evidence" value="ECO:0007669"/>
    <property type="project" value="TreeGrafter"/>
</dbReference>
<dbReference type="Proteomes" id="UP000197269">
    <property type="component" value="Unassembled WGS sequence"/>
</dbReference>
<dbReference type="InterPro" id="IPR000843">
    <property type="entry name" value="HTH_LacI"/>
</dbReference>
<dbReference type="SUPFAM" id="SSF47413">
    <property type="entry name" value="lambda repressor-like DNA-binding domains"/>
    <property type="match status" value="1"/>
</dbReference>
<dbReference type="PANTHER" id="PTHR30146:SF148">
    <property type="entry name" value="HTH-TYPE TRANSCRIPTIONAL REPRESSOR PURR-RELATED"/>
    <property type="match status" value="1"/>
</dbReference>
<evidence type="ECO:0000256" key="1">
    <source>
        <dbReference type="ARBA" id="ARBA00022491"/>
    </source>
</evidence>
<dbReference type="Pfam" id="PF00356">
    <property type="entry name" value="LacI"/>
    <property type="match status" value="1"/>
</dbReference>
<protein>
    <submittedName>
        <fullName evidence="6">LacI family transcriptional regulator</fullName>
    </submittedName>
</protein>
<sequence>MEDSAAPKRSVTVADVAKAARVSKATAARVLGGYGVVSAKIKDQVMAAAAALEYRPNELARSMSTGRSGIIGIVVGDIENAFFSLAVRGISDAARLAGFNVIISNSGEKLDAEKSAVDLLIGKRVDGLIVTPARCDSIDHLRHVGRAGMPLVLFDRSIPELDVDAVTGDDREAAIAAARFMVEAGHRHLAYVSAMDAEDGGFTDVARISNSAVRERVEGFVSVLTEAGLPNPLHYVRLGATDQPQTDDVIKRLLSDSSPPTAILASDSLVGLRVFKSLQSLGLSIPDDISMISFLDADWTSVTVPPITVVDQRVYEMGKLAGERLVARIEQIPLAVERLRVSTSLVIRSSVARIGGLGPKRDVN</sequence>
<dbReference type="PROSITE" id="PS50932">
    <property type="entry name" value="HTH_LACI_2"/>
    <property type="match status" value="1"/>
</dbReference>
<dbReference type="SUPFAM" id="SSF53822">
    <property type="entry name" value="Periplasmic binding protein-like I"/>
    <property type="match status" value="1"/>
</dbReference>
<dbReference type="EMBL" id="MXPU01000009">
    <property type="protein sequence ID" value="OWO94010.1"/>
    <property type="molecule type" value="Genomic_DNA"/>
</dbReference>
<dbReference type="PANTHER" id="PTHR30146">
    <property type="entry name" value="LACI-RELATED TRANSCRIPTIONAL REPRESSOR"/>
    <property type="match status" value="1"/>
</dbReference>
<dbReference type="CDD" id="cd06267">
    <property type="entry name" value="PBP1_LacI_sugar_binding-like"/>
    <property type="match status" value="1"/>
</dbReference>
<dbReference type="SMART" id="SM00354">
    <property type="entry name" value="HTH_LACI"/>
    <property type="match status" value="1"/>
</dbReference>
<evidence type="ECO:0000313" key="7">
    <source>
        <dbReference type="Proteomes" id="UP000197269"/>
    </source>
</evidence>
<dbReference type="InterPro" id="IPR010982">
    <property type="entry name" value="Lambda_DNA-bd_dom_sf"/>
</dbReference>
<evidence type="ECO:0000256" key="2">
    <source>
        <dbReference type="ARBA" id="ARBA00023015"/>
    </source>
</evidence>
<dbReference type="InterPro" id="IPR001761">
    <property type="entry name" value="Peripla_BP/Lac1_sug-bd_dom"/>
</dbReference>
<dbReference type="AlphaFoldDB" id="A0A246DUJ7"/>
<keyword evidence="2" id="KW-0805">Transcription regulation</keyword>
<dbReference type="Gene3D" id="1.10.260.40">
    <property type="entry name" value="lambda repressor-like DNA-binding domains"/>
    <property type="match status" value="1"/>
</dbReference>